<dbReference type="Pfam" id="PF00087">
    <property type="entry name" value="Toxin_TOLIP"/>
    <property type="match status" value="1"/>
</dbReference>
<dbReference type="OrthoDB" id="5962859at2759"/>
<keyword evidence="4 10" id="KW-0732">Signal</keyword>
<evidence type="ECO:0000256" key="2">
    <source>
        <dbReference type="ARBA" id="ARBA00022475"/>
    </source>
</evidence>
<dbReference type="SUPFAM" id="SSF57302">
    <property type="entry name" value="Snake toxin-like"/>
    <property type="match status" value="1"/>
</dbReference>
<dbReference type="AlphaFoldDB" id="F7C1G9"/>
<dbReference type="Bgee" id="ENSMODG00000025187">
    <property type="expression patterns" value="Expressed in spermatocyte and 5 other cell types or tissues"/>
</dbReference>
<dbReference type="InterPro" id="IPR035076">
    <property type="entry name" value="Toxin/TOLIP"/>
</dbReference>
<dbReference type="KEGG" id="mdo:103102266"/>
<feature type="transmembrane region" description="Helical" evidence="9">
    <location>
        <begin position="113"/>
        <end position="132"/>
    </location>
</feature>
<keyword evidence="9" id="KW-1133">Transmembrane helix</keyword>
<feature type="signal peptide" evidence="10">
    <location>
        <begin position="1"/>
        <end position="23"/>
    </location>
</feature>
<dbReference type="GO" id="GO:0005886">
    <property type="term" value="C:plasma membrane"/>
    <property type="evidence" value="ECO:0007669"/>
    <property type="project" value="UniProtKB-SubCell"/>
</dbReference>
<dbReference type="GO" id="GO:0035036">
    <property type="term" value="P:sperm-egg recognition"/>
    <property type="evidence" value="ECO:0000318"/>
    <property type="project" value="GO_Central"/>
</dbReference>
<evidence type="ECO:0000256" key="3">
    <source>
        <dbReference type="ARBA" id="ARBA00022622"/>
    </source>
</evidence>
<reference evidence="12" key="2">
    <citation type="submission" date="2025-08" db="UniProtKB">
        <authorList>
            <consortium name="Ensembl"/>
        </authorList>
    </citation>
    <scope>IDENTIFICATION</scope>
</reference>
<dbReference type="GO" id="GO:0098552">
    <property type="term" value="C:side of membrane"/>
    <property type="evidence" value="ECO:0007669"/>
    <property type="project" value="UniProtKB-KW"/>
</dbReference>
<evidence type="ECO:0000256" key="7">
    <source>
        <dbReference type="ARBA" id="ARBA00023180"/>
    </source>
</evidence>
<keyword evidence="2" id="KW-1003">Cell membrane</keyword>
<evidence type="ECO:0000313" key="13">
    <source>
        <dbReference type="Proteomes" id="UP000002280"/>
    </source>
</evidence>
<dbReference type="Gene3D" id="2.10.60.10">
    <property type="entry name" value="CD59"/>
    <property type="match status" value="1"/>
</dbReference>
<dbReference type="InterPro" id="IPR045860">
    <property type="entry name" value="Snake_toxin-like_sf"/>
</dbReference>
<keyword evidence="6" id="KW-1015">Disulfide bond</keyword>
<protein>
    <submittedName>
        <fullName evidence="12">Sperm acrosome associated 4</fullName>
    </submittedName>
</protein>
<evidence type="ECO:0000256" key="8">
    <source>
        <dbReference type="ARBA" id="ARBA00023288"/>
    </source>
</evidence>
<feature type="chain" id="PRO_5023840657" evidence="10">
    <location>
        <begin position="24"/>
        <end position="133"/>
    </location>
</feature>
<reference evidence="12" key="3">
    <citation type="submission" date="2025-09" db="UniProtKB">
        <authorList>
            <consortium name="Ensembl"/>
        </authorList>
    </citation>
    <scope>IDENTIFICATION</scope>
</reference>
<dbReference type="RefSeq" id="XP_007507575.1">
    <property type="nucleotide sequence ID" value="XM_007507513.3"/>
</dbReference>
<dbReference type="eggNOG" id="ENOG502S5P1">
    <property type="taxonomic scope" value="Eukaryota"/>
</dbReference>
<keyword evidence="3" id="KW-0336">GPI-anchor</keyword>
<dbReference type="Ensembl" id="ENSMODT00000038921.2">
    <property type="protein sequence ID" value="ENSMODP00000037322.2"/>
    <property type="gene ID" value="ENSMODG00000025187.2"/>
</dbReference>
<dbReference type="GeneTree" id="ENSGT00510000049347"/>
<evidence type="ECO:0000256" key="1">
    <source>
        <dbReference type="ARBA" id="ARBA00004609"/>
    </source>
</evidence>
<dbReference type="OMA" id="HCVGIPM"/>
<organism evidence="12 13">
    <name type="scientific">Monodelphis domestica</name>
    <name type="common">Gray short-tailed opossum</name>
    <dbReference type="NCBI Taxonomy" id="13616"/>
    <lineage>
        <taxon>Eukaryota</taxon>
        <taxon>Metazoa</taxon>
        <taxon>Chordata</taxon>
        <taxon>Craniata</taxon>
        <taxon>Vertebrata</taxon>
        <taxon>Euteleostomi</taxon>
        <taxon>Mammalia</taxon>
        <taxon>Metatheria</taxon>
        <taxon>Didelphimorphia</taxon>
        <taxon>Didelphidae</taxon>
        <taxon>Monodelphis</taxon>
    </lineage>
</organism>
<proteinExistence type="predicted"/>
<dbReference type="PANTHER" id="PTHR47613:SF1">
    <property type="entry name" value="SPERM ACROSOME MEMBRANE-ASSOCIATED PROTEIN 4"/>
    <property type="match status" value="1"/>
</dbReference>
<evidence type="ECO:0000256" key="9">
    <source>
        <dbReference type="SAM" id="Phobius"/>
    </source>
</evidence>
<evidence type="ECO:0000256" key="5">
    <source>
        <dbReference type="ARBA" id="ARBA00023136"/>
    </source>
</evidence>
<dbReference type="CTD" id="171169"/>
<keyword evidence="13" id="KW-1185">Reference proteome</keyword>
<evidence type="ECO:0000256" key="4">
    <source>
        <dbReference type="ARBA" id="ARBA00022729"/>
    </source>
</evidence>
<feature type="domain" description="Snake toxin/toxin-like" evidence="11">
    <location>
        <begin position="25"/>
        <end position="100"/>
    </location>
</feature>
<sequence length="133" mass="14683">MCRCPSIYLGLILFLILAPMATTKKCYYCDVTVAYHCVGIPMICEDEEDCYVGRGTAKGFPGIIKKGCIQAVSCTWPQSITFRDVTYNLTTYCCQEELCNVIQPRRSPNPPDAVTAIAVAAGLLLAFLLCWLL</sequence>
<gene>
    <name evidence="12" type="primary">SPACA4</name>
</gene>
<dbReference type="InParanoid" id="F7C1G9"/>
<keyword evidence="8" id="KW-0449">Lipoprotein</keyword>
<dbReference type="FunCoup" id="F7C1G9">
    <property type="interactions" value="58"/>
</dbReference>
<evidence type="ECO:0000256" key="6">
    <source>
        <dbReference type="ARBA" id="ARBA00023157"/>
    </source>
</evidence>
<dbReference type="InterPro" id="IPR046354">
    <property type="entry name" value="SPACA4/Bouncer"/>
</dbReference>
<keyword evidence="9" id="KW-0812">Transmembrane</keyword>
<evidence type="ECO:0000313" key="12">
    <source>
        <dbReference type="Ensembl" id="ENSMODP00000037322.2"/>
    </source>
</evidence>
<accession>F7C1G9</accession>
<dbReference type="Proteomes" id="UP000002280">
    <property type="component" value="Chromosome X"/>
</dbReference>
<name>F7C1G9_MONDO</name>
<dbReference type="GO" id="GO:0016020">
    <property type="term" value="C:membrane"/>
    <property type="evidence" value="ECO:0000318"/>
    <property type="project" value="GO_Central"/>
</dbReference>
<evidence type="ECO:0000256" key="10">
    <source>
        <dbReference type="SAM" id="SignalP"/>
    </source>
</evidence>
<evidence type="ECO:0000259" key="11">
    <source>
        <dbReference type="Pfam" id="PF00087"/>
    </source>
</evidence>
<comment type="subcellular location">
    <subcellularLocation>
        <location evidence="1">Cell membrane</location>
        <topology evidence="1">Lipid-anchor</topology>
        <topology evidence="1">GPI-anchor</topology>
    </subcellularLocation>
</comment>
<dbReference type="CDD" id="cd23574">
    <property type="entry name" value="TFP_LU_ECD_SPACA4"/>
    <property type="match status" value="1"/>
</dbReference>
<keyword evidence="5 9" id="KW-0472">Membrane</keyword>
<reference evidence="12 13" key="1">
    <citation type="journal article" date="2007" name="Nature">
        <title>Genome of the marsupial Monodelphis domestica reveals innovation in non-coding sequences.</title>
        <authorList>
            <person name="Mikkelsen T.S."/>
            <person name="Wakefield M.J."/>
            <person name="Aken B."/>
            <person name="Amemiya C.T."/>
            <person name="Chang J.L."/>
            <person name="Duke S."/>
            <person name="Garber M."/>
            <person name="Gentles A.J."/>
            <person name="Goodstadt L."/>
            <person name="Heger A."/>
            <person name="Jurka J."/>
            <person name="Kamal M."/>
            <person name="Mauceli E."/>
            <person name="Searle S.M."/>
            <person name="Sharpe T."/>
            <person name="Baker M.L."/>
            <person name="Batzer M.A."/>
            <person name="Benos P.V."/>
            <person name="Belov K."/>
            <person name="Clamp M."/>
            <person name="Cook A."/>
            <person name="Cuff J."/>
            <person name="Das R."/>
            <person name="Davidow L."/>
            <person name="Deakin J.E."/>
            <person name="Fazzari M.J."/>
            <person name="Glass J.L."/>
            <person name="Grabherr M."/>
            <person name="Greally J.M."/>
            <person name="Gu W."/>
            <person name="Hore T.A."/>
            <person name="Huttley G.A."/>
            <person name="Kleber M."/>
            <person name="Jirtle R.L."/>
            <person name="Koina E."/>
            <person name="Lee J.T."/>
            <person name="Mahony S."/>
            <person name="Marra M.A."/>
            <person name="Miller R.D."/>
            <person name="Nicholls R.D."/>
            <person name="Oda M."/>
            <person name="Papenfuss A.T."/>
            <person name="Parra Z.E."/>
            <person name="Pollock D.D."/>
            <person name="Ray D.A."/>
            <person name="Schein J.E."/>
            <person name="Speed T.P."/>
            <person name="Thompson K."/>
            <person name="VandeBerg J.L."/>
            <person name="Wade C.M."/>
            <person name="Walker J.A."/>
            <person name="Waters P.D."/>
            <person name="Webber C."/>
            <person name="Weidman J.R."/>
            <person name="Xie X."/>
            <person name="Zody M.C."/>
            <person name="Baldwin J."/>
            <person name="Abdouelleil A."/>
            <person name="Abdulkadir J."/>
            <person name="Abebe A."/>
            <person name="Abera B."/>
            <person name="Abreu J."/>
            <person name="Acer S.C."/>
            <person name="Aftuck L."/>
            <person name="Alexander A."/>
            <person name="An P."/>
            <person name="Anderson E."/>
            <person name="Anderson S."/>
            <person name="Arachi H."/>
            <person name="Azer M."/>
            <person name="Bachantsang P."/>
            <person name="Barry A."/>
            <person name="Bayul T."/>
            <person name="Berlin A."/>
            <person name="Bessette D."/>
            <person name="Bloom T."/>
            <person name="Bloom T."/>
            <person name="Boguslavskiy L."/>
            <person name="Bonnet C."/>
            <person name="Boukhgalter B."/>
            <person name="Bourzgui I."/>
            <person name="Brown A."/>
            <person name="Cahill P."/>
            <person name="Channer S."/>
            <person name="Cheshatsang Y."/>
            <person name="Chuda L."/>
            <person name="Citroen M."/>
            <person name="Collymore A."/>
            <person name="Cooke P."/>
            <person name="Costello M."/>
            <person name="D'Aco K."/>
            <person name="Daza R."/>
            <person name="De Haan G."/>
            <person name="DeGray S."/>
            <person name="DeMaso C."/>
            <person name="Dhargay N."/>
            <person name="Dooley K."/>
            <person name="Dooley E."/>
            <person name="Doricent M."/>
            <person name="Dorje P."/>
            <person name="Dorjee K."/>
            <person name="Dupes A."/>
            <person name="Elong R."/>
            <person name="Falk J."/>
            <person name="Farina A."/>
            <person name="Faro S."/>
            <person name="Ferguson D."/>
            <person name="Fisher S."/>
            <person name="Foley C.D."/>
            <person name="Franke A."/>
            <person name="Friedrich D."/>
            <person name="Gadbois L."/>
            <person name="Gearin G."/>
            <person name="Gearin C.R."/>
            <person name="Giannoukos G."/>
            <person name="Goode T."/>
            <person name="Graham J."/>
            <person name="Grandbois E."/>
            <person name="Grewal S."/>
            <person name="Gyaltsen K."/>
            <person name="Hafez N."/>
            <person name="Hagos B."/>
            <person name="Hall J."/>
            <person name="Henson C."/>
            <person name="Hollinger A."/>
            <person name="Honan T."/>
            <person name="Huard M.D."/>
            <person name="Hughes L."/>
            <person name="Hurhula B."/>
            <person name="Husby M.E."/>
            <person name="Kamat A."/>
            <person name="Kanga B."/>
            <person name="Kashin S."/>
            <person name="Khazanovich D."/>
            <person name="Kisner P."/>
            <person name="Lance K."/>
            <person name="Lara M."/>
            <person name="Lee W."/>
            <person name="Lennon N."/>
            <person name="Letendre F."/>
            <person name="LeVine R."/>
            <person name="Lipovsky A."/>
            <person name="Liu X."/>
            <person name="Liu J."/>
            <person name="Liu S."/>
            <person name="Lokyitsang T."/>
            <person name="Lokyitsang Y."/>
            <person name="Lubonja R."/>
            <person name="Lui A."/>
            <person name="MacDonald P."/>
            <person name="Magnisalis V."/>
            <person name="Maru K."/>
            <person name="Matthews C."/>
            <person name="McCusker W."/>
            <person name="McDonough S."/>
            <person name="Mehta T."/>
            <person name="Meldrim J."/>
            <person name="Meneus L."/>
            <person name="Mihai O."/>
            <person name="Mihalev A."/>
            <person name="Mihova T."/>
            <person name="Mittelman R."/>
            <person name="Mlenga V."/>
            <person name="Montmayeur A."/>
            <person name="Mulrain L."/>
            <person name="Navidi A."/>
            <person name="Naylor J."/>
            <person name="Negash T."/>
            <person name="Nguyen T."/>
            <person name="Nguyen N."/>
            <person name="Nicol R."/>
            <person name="Norbu C."/>
            <person name="Norbu N."/>
            <person name="Novod N."/>
            <person name="O'Neill B."/>
            <person name="Osman S."/>
            <person name="Markiewicz E."/>
            <person name="Oyono O.L."/>
            <person name="Patti C."/>
            <person name="Phunkhang P."/>
            <person name="Pierre F."/>
            <person name="Priest M."/>
            <person name="Raghuraman S."/>
            <person name="Rege F."/>
            <person name="Reyes R."/>
            <person name="Rise C."/>
            <person name="Rogov P."/>
            <person name="Ross K."/>
            <person name="Ryan E."/>
            <person name="Settipalli S."/>
            <person name="Shea T."/>
            <person name="Sherpa N."/>
            <person name="Shi L."/>
            <person name="Shih D."/>
            <person name="Sparrow T."/>
            <person name="Spaulding J."/>
            <person name="Stalker J."/>
            <person name="Stange-Thomann N."/>
            <person name="Stavropoulos S."/>
            <person name="Stone C."/>
            <person name="Strader C."/>
            <person name="Tesfaye S."/>
            <person name="Thomson T."/>
            <person name="Thoulutsang Y."/>
            <person name="Thoulutsang D."/>
            <person name="Topham K."/>
            <person name="Topping I."/>
            <person name="Tsamla T."/>
            <person name="Vassiliev H."/>
            <person name="Vo A."/>
            <person name="Wangchuk T."/>
            <person name="Wangdi T."/>
            <person name="Weiand M."/>
            <person name="Wilkinson J."/>
            <person name="Wilson A."/>
            <person name="Yadav S."/>
            <person name="Young G."/>
            <person name="Yu Q."/>
            <person name="Zembek L."/>
            <person name="Zhong D."/>
            <person name="Zimmer A."/>
            <person name="Zwirko Z."/>
            <person name="Jaffe D.B."/>
            <person name="Alvarez P."/>
            <person name="Brockman W."/>
            <person name="Butler J."/>
            <person name="Chin C."/>
            <person name="Gnerre S."/>
            <person name="MacCallum I."/>
            <person name="Graves J.A."/>
            <person name="Ponting C.P."/>
            <person name="Breen M."/>
            <person name="Samollow P.B."/>
            <person name="Lander E.S."/>
            <person name="Lindblad-Toh K."/>
        </authorList>
    </citation>
    <scope>NUCLEOTIDE SEQUENCE [LARGE SCALE GENOMIC DNA]</scope>
</reference>
<dbReference type="GeneID" id="103102266"/>
<dbReference type="HOGENOM" id="CLU_163755_0_0_1"/>
<dbReference type="PANTHER" id="PTHR47613">
    <property type="entry name" value="SPERM ACROSOME MEMBRANE-ASSOCIATED PROTEIN 4"/>
    <property type="match status" value="1"/>
</dbReference>
<keyword evidence="7" id="KW-0325">Glycoprotein</keyword>